<evidence type="ECO:0000313" key="2">
    <source>
        <dbReference type="Proteomes" id="UP000236379"/>
    </source>
</evidence>
<gene>
    <name evidence="1" type="ORF">CVO96_12560</name>
</gene>
<dbReference type="EMBL" id="PPPD01000001">
    <property type="protein sequence ID" value="PNY82087.1"/>
    <property type="molecule type" value="Genomic_DNA"/>
</dbReference>
<dbReference type="Gene3D" id="3.40.50.300">
    <property type="entry name" value="P-loop containing nucleotide triphosphate hydrolases"/>
    <property type="match status" value="1"/>
</dbReference>
<dbReference type="Pfam" id="PF13671">
    <property type="entry name" value="AAA_33"/>
    <property type="match status" value="1"/>
</dbReference>
<accession>A0A2K3UZX7</accession>
<dbReference type="AlphaFoldDB" id="A0A2K3UZX7"/>
<name>A0A2K3UZX7_9DEIO</name>
<dbReference type="Proteomes" id="UP000236379">
    <property type="component" value="Unassembled WGS sequence"/>
</dbReference>
<sequence>MSTLILLCGLPGSGKTTCARRLEAQGAVRLASDDWMVPLFGQHMERAVFDARLAVVRELQWAVAAQILRAGLDVVLDEGFWRRAERDGVRAQASALGVEVRLLYFDVPLPELRQRLQRRNAALAPGTFEIDDAALDLFLTRFEPPGADEGAVTVAGTAVPVPEN</sequence>
<dbReference type="RefSeq" id="WP_103312523.1">
    <property type="nucleotide sequence ID" value="NZ_PPPD01000001.1"/>
</dbReference>
<comment type="caution">
    <text evidence="1">The sequence shown here is derived from an EMBL/GenBank/DDBJ whole genome shotgun (WGS) entry which is preliminary data.</text>
</comment>
<dbReference type="InterPro" id="IPR027417">
    <property type="entry name" value="P-loop_NTPase"/>
</dbReference>
<organism evidence="1 2">
    <name type="scientific">Deinococcus koreensis</name>
    <dbReference type="NCBI Taxonomy" id="2054903"/>
    <lineage>
        <taxon>Bacteria</taxon>
        <taxon>Thermotogati</taxon>
        <taxon>Deinococcota</taxon>
        <taxon>Deinococci</taxon>
        <taxon>Deinococcales</taxon>
        <taxon>Deinococcaceae</taxon>
        <taxon>Deinococcus</taxon>
    </lineage>
</organism>
<dbReference type="SUPFAM" id="SSF52540">
    <property type="entry name" value="P-loop containing nucleoside triphosphate hydrolases"/>
    <property type="match status" value="1"/>
</dbReference>
<protein>
    <submittedName>
        <fullName evidence="1">AAA family ATPase</fullName>
    </submittedName>
</protein>
<proteinExistence type="predicted"/>
<evidence type="ECO:0000313" key="1">
    <source>
        <dbReference type="EMBL" id="PNY82087.1"/>
    </source>
</evidence>
<reference evidence="1 2" key="1">
    <citation type="submission" date="2018-01" db="EMBL/GenBank/DDBJ databases">
        <title>Deinococcus koreensis sp. nov., a radiation-resistant bacterium isolated from river water.</title>
        <authorList>
            <person name="Choi A."/>
        </authorList>
    </citation>
    <scope>NUCLEOTIDE SEQUENCE [LARGE SCALE GENOMIC DNA]</scope>
    <source>
        <strain evidence="1 2">SJW1-2</strain>
    </source>
</reference>
<keyword evidence="2" id="KW-1185">Reference proteome</keyword>
<dbReference type="OrthoDB" id="2639622at2"/>